<dbReference type="Proteomes" id="UP000033111">
    <property type="component" value="Chromosome"/>
</dbReference>
<proteinExistence type="predicted"/>
<dbReference type="InterPro" id="IPR036390">
    <property type="entry name" value="WH_DNA-bd_sf"/>
</dbReference>
<reference evidence="4 5" key="1">
    <citation type="submission" date="2014-07" db="EMBL/GenBank/DDBJ databases">
        <title>Methanogenic archaea and the global carbon cycle.</title>
        <authorList>
            <person name="Henriksen J.R."/>
            <person name="Luke J."/>
            <person name="Reinhart S."/>
            <person name="Benedict M.N."/>
            <person name="Youngblut N.D."/>
            <person name="Metcalf M.E."/>
            <person name="Whitaker R.J."/>
            <person name="Metcalf W.W."/>
        </authorList>
    </citation>
    <scope>NUCLEOTIDE SEQUENCE [LARGE SCALE GENOMIC DNA]</scope>
    <source>
        <strain evidence="4 5">T4/M</strain>
    </source>
</reference>
<dbReference type="Gene3D" id="1.10.10.10">
    <property type="entry name" value="Winged helix-like DNA-binding domain superfamily/Winged helix DNA-binding domain"/>
    <property type="match status" value="1"/>
</dbReference>
<name>A0A0E3P8X2_9EURY</name>
<evidence type="ECO:0000313" key="5">
    <source>
        <dbReference type="Proteomes" id="UP000033111"/>
    </source>
</evidence>
<dbReference type="InterPro" id="IPR011991">
    <property type="entry name" value="ArsR-like_HTH"/>
</dbReference>
<dbReference type="InterPro" id="IPR055767">
    <property type="entry name" value="DUF7343"/>
</dbReference>
<feature type="compositionally biased region" description="Polar residues" evidence="1">
    <location>
        <begin position="206"/>
        <end position="226"/>
    </location>
</feature>
<feature type="transmembrane region" description="Helical" evidence="2">
    <location>
        <begin position="126"/>
        <end position="146"/>
    </location>
</feature>
<dbReference type="KEGG" id="msw:MSSIT_2771"/>
<evidence type="ECO:0000259" key="3">
    <source>
        <dbReference type="Pfam" id="PF24034"/>
    </source>
</evidence>
<dbReference type="RefSeq" id="WP_231589852.1">
    <property type="nucleotide sequence ID" value="NZ_CP009506.1"/>
</dbReference>
<dbReference type="CDD" id="cd00090">
    <property type="entry name" value="HTH_ARSR"/>
    <property type="match status" value="1"/>
</dbReference>
<dbReference type="SUPFAM" id="SSF49464">
    <property type="entry name" value="Carboxypeptidase regulatory domain-like"/>
    <property type="match status" value="1"/>
</dbReference>
<evidence type="ECO:0000256" key="1">
    <source>
        <dbReference type="SAM" id="MobiDB-lite"/>
    </source>
</evidence>
<feature type="region of interest" description="Disordered" evidence="1">
    <location>
        <begin position="252"/>
        <end position="274"/>
    </location>
</feature>
<sequence>MCVQGNALAATIHGTVYEWYSFKPLENTVLEINSTPEQNFVATNAEYSFNLTPGTYLITANYFEENIVVYTAEKEVIVSDDDGEYVHDLLLFPTYPEDLLDQENLENVDLDFGEAEPQPQANSQNAVLALVLLALCILLIAGYFLIRRKSTPPEKTAGFPEKAGILHVSSESETSERDTSGSEKFTVPAETVGDSNPDKVGIEASGINSEPSEAHNLETQSGDISETELPVQQNVKLPEVSKVPGISQSVHSFEEGLDSPGSENSESPEINLPDDLKGIMDLIRDNGNRITQRELRKKSPYSESKVSLMLSDLEERGLIEKFKRGRGNIIRIPDGEIVKQAGIQSRKESGENGTSQ</sequence>
<protein>
    <recommendedName>
        <fullName evidence="3">DUF7343 domain-containing protein</fullName>
    </recommendedName>
</protein>
<dbReference type="InterPro" id="IPR036388">
    <property type="entry name" value="WH-like_DNA-bd_sf"/>
</dbReference>
<keyword evidence="2" id="KW-0812">Transmembrane</keyword>
<dbReference type="SUPFAM" id="SSF46785">
    <property type="entry name" value="Winged helix' DNA-binding domain"/>
    <property type="match status" value="1"/>
</dbReference>
<evidence type="ECO:0000256" key="2">
    <source>
        <dbReference type="SAM" id="Phobius"/>
    </source>
</evidence>
<evidence type="ECO:0000313" key="4">
    <source>
        <dbReference type="EMBL" id="AKB29490.1"/>
    </source>
</evidence>
<dbReference type="GeneID" id="24861667"/>
<feature type="region of interest" description="Disordered" evidence="1">
    <location>
        <begin position="156"/>
        <end position="226"/>
    </location>
</feature>
<keyword evidence="5" id="KW-1185">Reference proteome</keyword>
<accession>A0A0E3P8X2</accession>
<organism evidence="4 5">
    <name type="scientific">Methanosarcina siciliae T4/M</name>
    <dbReference type="NCBI Taxonomy" id="1434120"/>
    <lineage>
        <taxon>Archaea</taxon>
        <taxon>Methanobacteriati</taxon>
        <taxon>Methanobacteriota</taxon>
        <taxon>Stenosarchaea group</taxon>
        <taxon>Methanomicrobia</taxon>
        <taxon>Methanosarcinales</taxon>
        <taxon>Methanosarcinaceae</taxon>
        <taxon>Methanosarcina</taxon>
    </lineage>
</organism>
<feature type="domain" description="DUF7343" evidence="3">
    <location>
        <begin position="275"/>
        <end position="333"/>
    </location>
</feature>
<dbReference type="AlphaFoldDB" id="A0A0E3P8X2"/>
<dbReference type="Pfam" id="PF24034">
    <property type="entry name" value="DUF7343"/>
    <property type="match status" value="1"/>
</dbReference>
<dbReference type="HOGENOM" id="CLU_062160_0_0_2"/>
<dbReference type="InterPro" id="IPR008969">
    <property type="entry name" value="CarboxyPept-like_regulatory"/>
</dbReference>
<keyword evidence="2" id="KW-0472">Membrane</keyword>
<dbReference type="PATRIC" id="fig|1434120.4.peg.3628"/>
<dbReference type="EMBL" id="CP009506">
    <property type="protein sequence ID" value="AKB29490.1"/>
    <property type="molecule type" value="Genomic_DNA"/>
</dbReference>
<gene>
    <name evidence="4" type="ORF">MSSIT_2771</name>
</gene>
<keyword evidence="2" id="KW-1133">Transmembrane helix</keyword>